<protein>
    <submittedName>
        <fullName evidence="4">Arylacetamide deacetylase-like 4</fullName>
    </submittedName>
</protein>
<organism evidence="3 4">
    <name type="scientific">Pantherophis guttatus</name>
    <name type="common">Corn snake</name>
    <name type="synonym">Elaphe guttata</name>
    <dbReference type="NCBI Taxonomy" id="94885"/>
    <lineage>
        <taxon>Eukaryota</taxon>
        <taxon>Metazoa</taxon>
        <taxon>Chordata</taxon>
        <taxon>Craniata</taxon>
        <taxon>Vertebrata</taxon>
        <taxon>Euteleostomi</taxon>
        <taxon>Lepidosauria</taxon>
        <taxon>Squamata</taxon>
        <taxon>Bifurcata</taxon>
        <taxon>Unidentata</taxon>
        <taxon>Episquamata</taxon>
        <taxon>Toxicofera</taxon>
        <taxon>Serpentes</taxon>
        <taxon>Colubroidea</taxon>
        <taxon>Colubridae</taxon>
        <taxon>Colubrinae</taxon>
        <taxon>Pantherophis</taxon>
    </lineage>
</organism>
<name>A0A6P9AQD0_PANGU</name>
<evidence type="ECO:0000313" key="4">
    <source>
        <dbReference type="RefSeq" id="XP_034260673.1"/>
    </source>
</evidence>
<feature type="domain" description="Alpha/beta hydrolase fold-3" evidence="2">
    <location>
        <begin position="149"/>
        <end position="209"/>
    </location>
</feature>
<dbReference type="RefSeq" id="XP_034260673.1">
    <property type="nucleotide sequence ID" value="XM_034404782.2"/>
</dbReference>
<dbReference type="SUPFAM" id="SSF53474">
    <property type="entry name" value="alpha/beta-Hydrolases"/>
    <property type="match status" value="1"/>
</dbReference>
<keyword evidence="3" id="KW-1185">Reference proteome</keyword>
<evidence type="ECO:0000313" key="3">
    <source>
        <dbReference type="Proteomes" id="UP001652622"/>
    </source>
</evidence>
<dbReference type="Pfam" id="PF07859">
    <property type="entry name" value="Abhydrolase_3"/>
    <property type="match status" value="2"/>
</dbReference>
<evidence type="ECO:0000259" key="2">
    <source>
        <dbReference type="Pfam" id="PF07859"/>
    </source>
</evidence>
<gene>
    <name evidence="4" type="primary">LOC117656604</name>
</gene>
<proteinExistence type="predicted"/>
<dbReference type="InParanoid" id="A0A6P9AQD0"/>
<feature type="domain" description="Alpha/beta hydrolase fold-3" evidence="2">
    <location>
        <begin position="2"/>
        <end position="88"/>
    </location>
</feature>
<dbReference type="GeneID" id="117656604"/>
<dbReference type="Gene3D" id="3.40.50.1820">
    <property type="entry name" value="alpha/beta hydrolase"/>
    <property type="match status" value="1"/>
</dbReference>
<dbReference type="InterPro" id="IPR050300">
    <property type="entry name" value="GDXG_lipolytic_enzyme"/>
</dbReference>
<dbReference type="InterPro" id="IPR013094">
    <property type="entry name" value="AB_hydrolase_3"/>
</dbReference>
<dbReference type="GO" id="GO:0016787">
    <property type="term" value="F:hydrolase activity"/>
    <property type="evidence" value="ECO:0007669"/>
    <property type="project" value="UniProtKB-KW"/>
</dbReference>
<keyword evidence="1" id="KW-0378">Hydrolase</keyword>
<dbReference type="OMA" id="FIVACEY"/>
<dbReference type="Proteomes" id="UP001652622">
    <property type="component" value="Unplaced"/>
</dbReference>
<sequence>MKHAEDYGVDSSRIIIAGDSFGGTLATRICQLLVDRSDLPKVHAQVLIYPVLQGLDFSLPSYQQNCKSPFLWRKIVPFLGCYYFNKPTSLADSILKSSHVPEATRLKYQKWLSADNIPEQFKARGYTPPEPSSSHFNPRLHEEIKEMLTETCSPLLTEDAVISKLPQTFLLTCEYDVLRDDGLLYMKRLTDNRVPVTWSHVEKGLHGMVLLYGFWIRSPLPTNKMVHDITDFIRRL</sequence>
<dbReference type="PANTHER" id="PTHR48081:SF32">
    <property type="entry name" value="ALPHA_BETA HYDROLASE FOLD-3 DOMAIN-CONTAINING PROTEIN"/>
    <property type="match status" value="1"/>
</dbReference>
<dbReference type="PANTHER" id="PTHR48081">
    <property type="entry name" value="AB HYDROLASE SUPERFAMILY PROTEIN C4A8.06C"/>
    <property type="match status" value="1"/>
</dbReference>
<dbReference type="AlphaFoldDB" id="A0A6P9AQD0"/>
<dbReference type="InterPro" id="IPR029058">
    <property type="entry name" value="AB_hydrolase_fold"/>
</dbReference>
<evidence type="ECO:0000256" key="1">
    <source>
        <dbReference type="ARBA" id="ARBA00022801"/>
    </source>
</evidence>
<dbReference type="KEGG" id="pgut:117656604"/>
<accession>A0A6P9AQD0</accession>
<reference evidence="4" key="1">
    <citation type="submission" date="2025-08" db="UniProtKB">
        <authorList>
            <consortium name="RefSeq"/>
        </authorList>
    </citation>
    <scope>IDENTIFICATION</scope>
    <source>
        <tissue evidence="4">Blood</tissue>
    </source>
</reference>